<dbReference type="AlphaFoldDB" id="A0A2S9XE18"/>
<keyword evidence="3" id="KW-1185">Reference proteome</keyword>
<evidence type="ECO:0000259" key="1">
    <source>
        <dbReference type="Pfam" id="PF13701"/>
    </source>
</evidence>
<dbReference type="Pfam" id="PF13701">
    <property type="entry name" value="DDE_Tnp_1_4"/>
    <property type="match status" value="1"/>
</dbReference>
<feature type="domain" description="Transposase DDE" evidence="1">
    <location>
        <begin position="25"/>
        <end position="205"/>
    </location>
</feature>
<proteinExistence type="predicted"/>
<dbReference type="Proteomes" id="UP000237968">
    <property type="component" value="Unassembled WGS sequence"/>
</dbReference>
<reference evidence="2 3" key="1">
    <citation type="submission" date="2018-03" db="EMBL/GenBank/DDBJ databases">
        <title>Draft Genome Sequences of the Obligatory Marine Myxobacteria Enhygromyxa salina SWB005.</title>
        <authorList>
            <person name="Poehlein A."/>
            <person name="Moghaddam J.A."/>
            <person name="Harms H."/>
            <person name="Alanjari M."/>
            <person name="Koenig G.M."/>
            <person name="Daniel R."/>
            <person name="Schaeberle T.F."/>
        </authorList>
    </citation>
    <scope>NUCLEOTIDE SEQUENCE [LARGE SCALE GENOMIC DNA]</scope>
    <source>
        <strain evidence="2 3">SWB005</strain>
    </source>
</reference>
<dbReference type="InterPro" id="IPR025668">
    <property type="entry name" value="Tnp_DDE_dom"/>
</dbReference>
<gene>
    <name evidence="2" type="ORF">ENSA5_58410</name>
</gene>
<protein>
    <recommendedName>
        <fullName evidence="1">Transposase DDE domain-containing protein</fullName>
    </recommendedName>
</protein>
<evidence type="ECO:0000313" key="3">
    <source>
        <dbReference type="Proteomes" id="UP000237968"/>
    </source>
</evidence>
<sequence length="206" mass="23809">MPFATYPGLKHRVHSRERWHRIDDRWSYFELGWRPKSWSDKRRLVCICQRRAGRPKGPLQLDLFEIVDPELEFKVIVTNKTTTAGNVLHFFNGRGLNEAVYGEAKSFAGLDYIPCRRRAANEVFTLSTMLAHNLSRELQMQVVEPTRRTSTTRAPHHELKTLATLRHLVLRRAGRLTRPQRRLHLSTAASGIAREEFESILDALAA</sequence>
<dbReference type="EMBL" id="PVNK01000257">
    <property type="protein sequence ID" value="PRP91104.1"/>
    <property type="molecule type" value="Genomic_DNA"/>
</dbReference>
<dbReference type="RefSeq" id="WP_181198278.1">
    <property type="nucleotide sequence ID" value="NZ_PVNK01000257.1"/>
</dbReference>
<accession>A0A2S9XE18</accession>
<organism evidence="2 3">
    <name type="scientific">Enhygromyxa salina</name>
    <dbReference type="NCBI Taxonomy" id="215803"/>
    <lineage>
        <taxon>Bacteria</taxon>
        <taxon>Pseudomonadati</taxon>
        <taxon>Myxococcota</taxon>
        <taxon>Polyangia</taxon>
        <taxon>Nannocystales</taxon>
        <taxon>Nannocystaceae</taxon>
        <taxon>Enhygromyxa</taxon>
    </lineage>
</organism>
<name>A0A2S9XE18_9BACT</name>
<comment type="caution">
    <text evidence="2">The sequence shown here is derived from an EMBL/GenBank/DDBJ whole genome shotgun (WGS) entry which is preliminary data.</text>
</comment>
<evidence type="ECO:0000313" key="2">
    <source>
        <dbReference type="EMBL" id="PRP91104.1"/>
    </source>
</evidence>